<comment type="caution">
    <text evidence="2">The sequence shown here is derived from an EMBL/GenBank/DDBJ whole genome shotgun (WGS) entry which is preliminary data.</text>
</comment>
<feature type="compositionally biased region" description="Acidic residues" evidence="1">
    <location>
        <begin position="691"/>
        <end position="703"/>
    </location>
</feature>
<feature type="region of interest" description="Disordered" evidence="1">
    <location>
        <begin position="487"/>
        <end position="524"/>
    </location>
</feature>
<dbReference type="Gene3D" id="1.10.472.170">
    <property type="match status" value="1"/>
</dbReference>
<feature type="region of interest" description="Disordered" evidence="1">
    <location>
        <begin position="1"/>
        <end position="25"/>
    </location>
</feature>
<reference evidence="2" key="1">
    <citation type="submission" date="2018-04" db="EMBL/GenBank/DDBJ databases">
        <title>Whole genome sequencing of Hypsizygus marmoreus.</title>
        <authorList>
            <person name="Choi I.-G."/>
            <person name="Min B."/>
            <person name="Kim J.-G."/>
            <person name="Kim S."/>
            <person name="Oh Y.-L."/>
            <person name="Kong W.-S."/>
            <person name="Park H."/>
            <person name="Jeong J."/>
            <person name="Song E.-S."/>
        </authorList>
    </citation>
    <scope>NUCLEOTIDE SEQUENCE [LARGE SCALE GENOMIC DNA]</scope>
    <source>
        <strain evidence="2">51987-8</strain>
    </source>
</reference>
<evidence type="ECO:0000313" key="3">
    <source>
        <dbReference type="Proteomes" id="UP000076154"/>
    </source>
</evidence>
<dbReference type="STRING" id="39966.A0A369JPH9"/>
<proteinExistence type="predicted"/>
<dbReference type="AlphaFoldDB" id="A0A369JPH9"/>
<dbReference type="GO" id="GO:0003743">
    <property type="term" value="F:translation initiation factor activity"/>
    <property type="evidence" value="ECO:0007669"/>
    <property type="project" value="UniProtKB-KW"/>
</dbReference>
<feature type="compositionally biased region" description="Acidic residues" evidence="1">
    <location>
        <begin position="670"/>
        <end position="680"/>
    </location>
</feature>
<dbReference type="CDD" id="cd00043">
    <property type="entry name" value="CYCLIN_SF"/>
    <property type="match status" value="1"/>
</dbReference>
<name>A0A369JPH9_HYPMA</name>
<feature type="region of interest" description="Disordered" evidence="1">
    <location>
        <begin position="404"/>
        <end position="437"/>
    </location>
</feature>
<accession>A0A369JPH9</accession>
<evidence type="ECO:0000256" key="1">
    <source>
        <dbReference type="SAM" id="MobiDB-lite"/>
    </source>
</evidence>
<evidence type="ECO:0000313" key="2">
    <source>
        <dbReference type="EMBL" id="RDB24139.1"/>
    </source>
</evidence>
<feature type="compositionally biased region" description="Basic residues" evidence="1">
    <location>
        <begin position="611"/>
        <end position="625"/>
    </location>
</feature>
<gene>
    <name evidence="2" type="primary">tfbF</name>
    <name evidence="2" type="ORF">Hypma_008719</name>
</gene>
<dbReference type="Proteomes" id="UP000076154">
    <property type="component" value="Unassembled WGS sequence"/>
</dbReference>
<sequence length="758" mass="82620">MQHGGCQGRHVTSGTPDNPGRIWGPGARGKHVYALLQSRRRLRQGSRCSLMTQPCAECGGQTVWDDAASSAICRACGTLCDPSQSLLTDSHADNLTSQATGLWDAAAPTTLKSFRAGVNWDLSGQGKEARDRKNSYAMAEFINSLAVSINAPGLSPRATSLFNIAKSSIGFRWGRKAKLVAGACLAVALREYKRPDSLHDIAYLLDEPFPVLVRNLVSIVSSLKLSLTPTDPGTHIPSLLAFLSDLVSHEKPPALPADVFAQLKQSNLRTAANTATSLSTLLARLGPDHTINALPSPPTACGLFLLGIEAHLRTPLSHVGELAQCLAAKCHCSGGVVMARYKQVQDQVATWIEQVPWLAKYERKGKRAKIGKRIIVAQGINDVVQFQEEIWRGRLKPSVVLDVDEEDGDTSDSEEMTATPICTQHLPEPPRPTKRQKITHDPLRDATQFLLHPLSAPIPAAGPSPPKAKATTPAHTAILQSYHHLFIPPSPPSFQSNQHHPQYSTSTSPAPPASPRTHPQPDSRLPTLASYILTAPYLPSLLSAPPTRLQLLAAQRGSGAIGDEELFAEGELERMVRGPEEAEELREKLVRAGIWVEEEEEREKEGEKEGRRGKRRGKGKRRRGRVGVAGEGKGEGEGEGENEEGGRKGRVDLDALARFLQDPVERTGEGDDDEKDDVDMDTMFLGLERFTDEDEEEYEDDKDGDNGFVAPRTPPPPRRKAVITESGGDEEVVVAEWRPLSPEAMRRGGGCAYEEEYD</sequence>
<feature type="compositionally biased region" description="Basic and acidic residues" evidence="1">
    <location>
        <begin position="644"/>
        <end position="655"/>
    </location>
</feature>
<feature type="compositionally biased region" description="Acidic residues" evidence="1">
    <location>
        <begin position="404"/>
        <end position="415"/>
    </location>
</feature>
<dbReference type="EMBL" id="LUEZ02000045">
    <property type="protein sequence ID" value="RDB24139.1"/>
    <property type="molecule type" value="Genomic_DNA"/>
</dbReference>
<keyword evidence="3" id="KW-1185">Reference proteome</keyword>
<dbReference type="InParanoid" id="A0A369JPH9"/>
<feature type="region of interest" description="Disordered" evidence="1">
    <location>
        <begin position="598"/>
        <end position="730"/>
    </location>
</feature>
<feature type="compositionally biased region" description="Polar residues" evidence="1">
    <location>
        <begin position="493"/>
        <end position="503"/>
    </location>
</feature>
<protein>
    <submittedName>
        <fullName evidence="2">Transcription initiation factor IIB 6</fullName>
    </submittedName>
</protein>
<organism evidence="2 3">
    <name type="scientific">Hypsizygus marmoreus</name>
    <name type="common">White beech mushroom</name>
    <name type="synonym">Agaricus marmoreus</name>
    <dbReference type="NCBI Taxonomy" id="39966"/>
    <lineage>
        <taxon>Eukaryota</taxon>
        <taxon>Fungi</taxon>
        <taxon>Dikarya</taxon>
        <taxon>Basidiomycota</taxon>
        <taxon>Agaricomycotina</taxon>
        <taxon>Agaricomycetes</taxon>
        <taxon>Agaricomycetidae</taxon>
        <taxon>Agaricales</taxon>
        <taxon>Tricholomatineae</taxon>
        <taxon>Lyophyllaceae</taxon>
        <taxon>Hypsizygus</taxon>
    </lineage>
</organism>
<dbReference type="OrthoDB" id="2527864at2759"/>